<dbReference type="ExpressionAtlas" id="A0A654G0R5">
    <property type="expression patterns" value="baseline and differential"/>
</dbReference>
<feature type="compositionally biased region" description="Polar residues" evidence="2">
    <location>
        <begin position="617"/>
        <end position="641"/>
    </location>
</feature>
<name>A0A654G0R5_ARATH</name>
<feature type="compositionally biased region" description="Low complexity" evidence="2">
    <location>
        <begin position="584"/>
        <end position="616"/>
    </location>
</feature>
<dbReference type="Proteomes" id="UP000426265">
    <property type="component" value="Unassembled WGS sequence"/>
</dbReference>
<reference evidence="3 4" key="1">
    <citation type="submission" date="2019-11" db="EMBL/GenBank/DDBJ databases">
        <authorList>
            <person name="Jiao W.-B."/>
            <person name="Schneeberger K."/>
        </authorList>
    </citation>
    <scope>NUCLEOTIDE SEQUENCE [LARGE SCALE GENOMIC DNA]</scope>
    <source>
        <strain evidence="4">cv. An-1</strain>
    </source>
</reference>
<evidence type="ECO:0000313" key="3">
    <source>
        <dbReference type="EMBL" id="VYS66720.1"/>
    </source>
</evidence>
<evidence type="ECO:0000313" key="4">
    <source>
        <dbReference type="Proteomes" id="UP000426265"/>
    </source>
</evidence>
<gene>
    <name evidence="3" type="ORF">AN1_LOCUS22122</name>
</gene>
<feature type="region of interest" description="Disordered" evidence="2">
    <location>
        <begin position="492"/>
        <end position="512"/>
    </location>
</feature>
<organism evidence="3 4">
    <name type="scientific">Arabidopsis thaliana</name>
    <name type="common">Mouse-ear cress</name>
    <dbReference type="NCBI Taxonomy" id="3702"/>
    <lineage>
        <taxon>Eukaryota</taxon>
        <taxon>Viridiplantae</taxon>
        <taxon>Streptophyta</taxon>
        <taxon>Embryophyta</taxon>
        <taxon>Tracheophyta</taxon>
        <taxon>Spermatophyta</taxon>
        <taxon>Magnoliopsida</taxon>
        <taxon>eudicotyledons</taxon>
        <taxon>Gunneridae</taxon>
        <taxon>Pentapetalae</taxon>
        <taxon>rosids</taxon>
        <taxon>malvids</taxon>
        <taxon>Brassicales</taxon>
        <taxon>Brassicaceae</taxon>
        <taxon>Camelineae</taxon>
        <taxon>Arabidopsis</taxon>
    </lineage>
</organism>
<dbReference type="PANTHER" id="PTHR34121">
    <property type="entry name" value="MYOSIN-11"/>
    <property type="match status" value="1"/>
</dbReference>
<proteinExistence type="predicted"/>
<dbReference type="AlphaFoldDB" id="A0A654G0R5"/>
<protein>
    <submittedName>
        <fullName evidence="3">Uncharacterized protein</fullName>
    </submittedName>
</protein>
<feature type="region of interest" description="Disordered" evidence="2">
    <location>
        <begin position="572"/>
        <end position="651"/>
    </location>
</feature>
<keyword evidence="1" id="KW-0175">Coiled coil</keyword>
<evidence type="ECO:0000256" key="2">
    <source>
        <dbReference type="SAM" id="MobiDB-lite"/>
    </source>
</evidence>
<dbReference type="PANTHER" id="PTHR34121:SF1">
    <property type="entry name" value="FILAMIN-A-INTERACTING PROTEIN 1"/>
    <property type="match status" value="1"/>
</dbReference>
<sequence length="679" mass="76635">MSWLRTAVNKAVEVGNRKNITRTVKNYADSVVQHAGQAVAEGAKLFQDRIGVGAYKSVHQTIQRLEEAAVSYRGQERALLITRWLSVLKEIDRATDSSLKDKQLSSEEQLASDEAKKREWVLYYDPDIGGEPLNFRDVFLQSQALEGIVLSMIIEPPHDEEITLLLEMFGLCLNGGKEVHDAIVSSMQDLATVFSSYKDEVLVKQDELLQFAQNAITGLKINAEMLRIDAEASDLRKKLEKMNASQIPQESEDKEHKETPLTIEAFKETLAKIRLCSRLEGLLIRKRQLSNGDSPDIHAQKVDKLRVLLESLANSTSKAEKRISENRLQKEEALKARVVKANETGEKEKELGAEIAQLEKQRDELEAELKRVNLSLAAAQARFRNATEERDQFGEANNQIIAHLKTKDDDLSKSVVACKKEAEVIKTWINFLEDTWLLQCSHIETKDKQTLDELEKHEDYFSDVALNILSVYKKEVAPLISRIENYVENLKNLGPGSEKPPNADQGDNQVSNPRKILEEEYIDYETKIITTFSIVDNVKEQFQVLQSKLDKKDDRRVKELFDDMEKMRQQFESIARPTLEIEIPSPRSSVTSPKSSATSPKSPKPSSSSMNASTESTQAQKPELSNSPQAPNPAAGSSQEFNPEAELAELESEFGKVARDYSADEVDGWEFDELEKELQ</sequence>
<dbReference type="EMBL" id="CACRSJ010000110">
    <property type="protein sequence ID" value="VYS66720.1"/>
    <property type="molecule type" value="Genomic_DNA"/>
</dbReference>
<feature type="coiled-coil region" evidence="1">
    <location>
        <begin position="341"/>
        <end position="389"/>
    </location>
</feature>
<evidence type="ECO:0000256" key="1">
    <source>
        <dbReference type="SAM" id="Coils"/>
    </source>
</evidence>
<accession>A0A654G0R5</accession>